<organism evidence="2 3">
    <name type="scientific">Aspergillus eucalypticola (strain CBS 122712 / IBT 29274)</name>
    <dbReference type="NCBI Taxonomy" id="1448314"/>
    <lineage>
        <taxon>Eukaryota</taxon>
        <taxon>Fungi</taxon>
        <taxon>Dikarya</taxon>
        <taxon>Ascomycota</taxon>
        <taxon>Pezizomycotina</taxon>
        <taxon>Eurotiomycetes</taxon>
        <taxon>Eurotiomycetidae</taxon>
        <taxon>Eurotiales</taxon>
        <taxon>Aspergillaceae</taxon>
        <taxon>Aspergillus</taxon>
        <taxon>Aspergillus subgen. Circumdati</taxon>
    </lineage>
</organism>
<dbReference type="PANTHER" id="PTHR17630:SF105">
    <property type="entry name" value="DIENELACTONE HYDROLASE FAMILY PROTEIN (AFU_ORTHOLOGUE AFUA_4G08790)"/>
    <property type="match status" value="1"/>
</dbReference>
<feature type="domain" description="Dienelactone hydrolase" evidence="1">
    <location>
        <begin position="28"/>
        <end position="275"/>
    </location>
</feature>
<accession>A0A317V438</accession>
<protein>
    <submittedName>
        <fullName evidence="2">Dienelactone hydrolase family protein</fullName>
    </submittedName>
</protein>
<evidence type="ECO:0000313" key="2">
    <source>
        <dbReference type="EMBL" id="PWY66960.1"/>
    </source>
</evidence>
<comment type="caution">
    <text evidence="2">The sequence shown here is derived from an EMBL/GenBank/DDBJ whole genome shotgun (WGS) entry which is preliminary data.</text>
</comment>
<dbReference type="Gene3D" id="3.40.50.1820">
    <property type="entry name" value="alpha/beta hydrolase"/>
    <property type="match status" value="1"/>
</dbReference>
<dbReference type="InterPro" id="IPR002925">
    <property type="entry name" value="Dienelactn_hydro"/>
</dbReference>
<dbReference type="Pfam" id="PF01738">
    <property type="entry name" value="DLH"/>
    <property type="match status" value="1"/>
</dbReference>
<dbReference type="PANTHER" id="PTHR17630">
    <property type="entry name" value="DIENELACTONE HYDROLASE"/>
    <property type="match status" value="1"/>
</dbReference>
<evidence type="ECO:0000259" key="1">
    <source>
        <dbReference type="Pfam" id="PF01738"/>
    </source>
</evidence>
<name>A0A317V438_ASPEC</name>
<proteinExistence type="predicted"/>
<dbReference type="OrthoDB" id="17560at2759"/>
<dbReference type="VEuPathDB" id="FungiDB:BO83DRAFT_319131"/>
<dbReference type="EMBL" id="MSFU01000023">
    <property type="protein sequence ID" value="PWY66960.1"/>
    <property type="molecule type" value="Genomic_DNA"/>
</dbReference>
<dbReference type="GO" id="GO:0016787">
    <property type="term" value="F:hydrolase activity"/>
    <property type="evidence" value="ECO:0007669"/>
    <property type="project" value="UniProtKB-KW"/>
</dbReference>
<dbReference type="SUPFAM" id="SSF53474">
    <property type="entry name" value="alpha/beta-Hydrolases"/>
    <property type="match status" value="1"/>
</dbReference>
<dbReference type="InterPro" id="IPR029058">
    <property type="entry name" value="AB_hydrolase_fold"/>
</dbReference>
<dbReference type="AlphaFoldDB" id="A0A317V438"/>
<dbReference type="RefSeq" id="XP_025385268.1">
    <property type="nucleotide sequence ID" value="XM_025527761.1"/>
</dbReference>
<keyword evidence="2" id="KW-0378">Hydrolase</keyword>
<reference evidence="2" key="1">
    <citation type="submission" date="2016-12" db="EMBL/GenBank/DDBJ databases">
        <title>The genomes of Aspergillus section Nigri reveals drivers in fungal speciation.</title>
        <authorList>
            <consortium name="DOE Joint Genome Institute"/>
            <person name="Vesth T.C."/>
            <person name="Nybo J."/>
            <person name="Theobald S."/>
            <person name="Brandl J."/>
            <person name="Frisvad J.C."/>
            <person name="Nielsen K.F."/>
            <person name="Lyhne E.K."/>
            <person name="Kogle M.E."/>
            <person name="Kuo A."/>
            <person name="Riley R."/>
            <person name="Clum A."/>
            <person name="Nolan M."/>
            <person name="Lipzen A."/>
            <person name="Salamov A."/>
            <person name="Henrissat B."/>
            <person name="Wiebenga A."/>
            <person name="De vries R.P."/>
            <person name="Grigoriev I.V."/>
            <person name="Mortensen U.H."/>
            <person name="Andersen M.R."/>
            <person name="Baker S.E."/>
        </authorList>
    </citation>
    <scope>NUCLEOTIDE SEQUENCE</scope>
    <source>
        <strain evidence="2">CBS 122712</strain>
    </source>
</reference>
<gene>
    <name evidence="2" type="ORF">BO83DRAFT_319131</name>
</gene>
<sequence>MSCPDCFSGHVHEDTTPRGTVTTLHGLNAYVTEPTSTESPIKGIIIIIPDAFGWEFVNNRILADHYADKGGYKVYLPEFMNGHAVPVWTLNTLSAIMKTSSIMDWITKPYHIACAMYAMIPFVYHNKFTTSWPTVKTFFTAVRRNEGANLPIAAAGFCWGGLHTVYLAHDKEEDKVDGKPLIDAGFTGHPSNLTIPADIEKIKIPVSFAMAELDSMVKMPQIQQIEKAVGERDVGEVKIYYGAGHGFCVRADVMVKDVRAQAEEAEDQAIAWFQKQFAKVSY</sequence>
<dbReference type="Proteomes" id="UP000246171">
    <property type="component" value="Unassembled WGS sequence"/>
</dbReference>
<evidence type="ECO:0000313" key="3">
    <source>
        <dbReference type="Proteomes" id="UP000246171"/>
    </source>
</evidence>
<dbReference type="GeneID" id="37049723"/>
<keyword evidence="3" id="KW-1185">Reference proteome</keyword>